<dbReference type="RefSeq" id="WP_171653918.1">
    <property type="nucleotide sequence ID" value="NZ_WHOD01000077.1"/>
</dbReference>
<dbReference type="InterPro" id="IPR015002">
    <property type="entry name" value="T6SS_Tdi1_C"/>
</dbReference>
<feature type="domain" description="T6SS immunity protein Tdi1 C-terminal" evidence="1">
    <location>
        <begin position="131"/>
        <end position="188"/>
    </location>
</feature>
<dbReference type="AlphaFoldDB" id="A0A972GT57"/>
<dbReference type="Proteomes" id="UP000641588">
    <property type="component" value="Unassembled WGS sequence"/>
</dbReference>
<accession>A0A972GT57</accession>
<evidence type="ECO:0000313" key="3">
    <source>
        <dbReference type="Proteomes" id="UP000641588"/>
    </source>
</evidence>
<reference evidence="2" key="1">
    <citation type="submission" date="2019-10" db="EMBL/GenBank/DDBJ databases">
        <title>Description of Paenibacillus glebae sp. nov.</title>
        <authorList>
            <person name="Carlier A."/>
            <person name="Qi S."/>
        </authorList>
    </citation>
    <scope>NUCLEOTIDE SEQUENCE</scope>
    <source>
        <strain evidence="2">LMG 31456</strain>
    </source>
</reference>
<name>A0A972GT57_9BACL</name>
<dbReference type="Pfam" id="PF08906">
    <property type="entry name" value="T6SS_Tdi1_C"/>
    <property type="match status" value="1"/>
</dbReference>
<protein>
    <submittedName>
        <fullName evidence="2">DUF1851 domain-containing protein</fullName>
    </submittedName>
</protein>
<proteinExistence type="predicted"/>
<organism evidence="2 3">
    <name type="scientific">Paenibacillus foliorum</name>
    <dbReference type="NCBI Taxonomy" id="2654974"/>
    <lineage>
        <taxon>Bacteria</taxon>
        <taxon>Bacillati</taxon>
        <taxon>Bacillota</taxon>
        <taxon>Bacilli</taxon>
        <taxon>Bacillales</taxon>
        <taxon>Paenibacillaceae</taxon>
        <taxon>Paenibacillus</taxon>
    </lineage>
</organism>
<dbReference type="EMBL" id="WHOD01000077">
    <property type="protein sequence ID" value="NOU95690.1"/>
    <property type="molecule type" value="Genomic_DNA"/>
</dbReference>
<evidence type="ECO:0000259" key="1">
    <source>
        <dbReference type="Pfam" id="PF08906"/>
    </source>
</evidence>
<comment type="caution">
    <text evidence="2">The sequence shown here is derived from an EMBL/GenBank/DDBJ whole genome shotgun (WGS) entry which is preliminary data.</text>
</comment>
<sequence>MFDNFILEFGAQPLKDIDSIENSNVIGYLEKVPGAKEFLLNYSGQSFKKGLYRVHHVSEISKWTSIIESAFPKFQNKIICFSYDWLGRHFAMYFHKDGLVILMFEPGTGEVLKIPVSFTSFHEEELVKYQNESLAVSFFNSWRNHSSEPVTSDKCVGYKIPLFLGGEDTLDNLELTDLDVYWHIASQLIQKIS</sequence>
<gene>
    <name evidence="2" type="ORF">GC093_21035</name>
</gene>
<keyword evidence="3" id="KW-1185">Reference proteome</keyword>
<evidence type="ECO:0000313" key="2">
    <source>
        <dbReference type="EMBL" id="NOU95690.1"/>
    </source>
</evidence>